<dbReference type="GO" id="GO:0046872">
    <property type="term" value="F:metal ion binding"/>
    <property type="evidence" value="ECO:0007669"/>
    <property type="project" value="UniProtKB-KW"/>
</dbReference>
<name>A0A343TI54_9EURY</name>
<dbReference type="InterPro" id="IPR050134">
    <property type="entry name" value="NAD-dep_sirtuin_deacylases"/>
</dbReference>
<dbReference type="GO" id="GO:0017136">
    <property type="term" value="F:histone deacetylase activity, NAD-dependent"/>
    <property type="evidence" value="ECO:0007669"/>
    <property type="project" value="TreeGrafter"/>
</dbReference>
<dbReference type="KEGG" id="hdf:AArcSl_1141"/>
<dbReference type="CDD" id="cd01407">
    <property type="entry name" value="SIR2-fam"/>
    <property type="match status" value="1"/>
</dbReference>
<feature type="binding site" evidence="3">
    <location>
        <position position="134"/>
    </location>
    <ligand>
        <name>Zn(2+)</name>
        <dbReference type="ChEBI" id="CHEBI:29105"/>
    </ligand>
</feature>
<dbReference type="Proteomes" id="UP000263012">
    <property type="component" value="Chromosome"/>
</dbReference>
<evidence type="ECO:0000313" key="6">
    <source>
        <dbReference type="Proteomes" id="UP000263012"/>
    </source>
</evidence>
<gene>
    <name evidence="5" type="ORF">AArcSl_1141</name>
</gene>
<keyword evidence="3" id="KW-0862">Zinc</keyword>
<dbReference type="SUPFAM" id="SSF52467">
    <property type="entry name" value="DHS-like NAD/FAD-binding domain"/>
    <property type="match status" value="1"/>
</dbReference>
<dbReference type="InterPro" id="IPR026590">
    <property type="entry name" value="Ssirtuin_cat_dom"/>
</dbReference>
<keyword evidence="1" id="KW-0808">Transferase</keyword>
<feature type="binding site" evidence="3">
    <location>
        <position position="159"/>
    </location>
    <ligand>
        <name>Zn(2+)</name>
        <dbReference type="ChEBI" id="CHEBI:29105"/>
    </ligand>
</feature>
<feature type="binding site" evidence="3">
    <location>
        <position position="156"/>
    </location>
    <ligand>
        <name>Zn(2+)</name>
        <dbReference type="ChEBI" id="CHEBI:29105"/>
    </ligand>
</feature>
<dbReference type="EMBL" id="CP025066">
    <property type="protein sequence ID" value="AUX08776.1"/>
    <property type="molecule type" value="Genomic_DNA"/>
</dbReference>
<dbReference type="Gene3D" id="3.30.1600.10">
    <property type="entry name" value="SIR2/SIRT2 'Small Domain"/>
    <property type="match status" value="1"/>
</dbReference>
<keyword evidence="6" id="KW-1185">Reference proteome</keyword>
<keyword evidence="3" id="KW-0479">Metal-binding</keyword>
<keyword evidence="2" id="KW-0520">NAD</keyword>
<dbReference type="OrthoDB" id="728at2157"/>
<feature type="active site" description="Proton acceptor" evidence="3">
    <location>
        <position position="123"/>
    </location>
</feature>
<evidence type="ECO:0000259" key="4">
    <source>
        <dbReference type="PROSITE" id="PS50305"/>
    </source>
</evidence>
<dbReference type="GeneID" id="37877487"/>
<protein>
    <submittedName>
        <fullName evidence="5">NAD-dependent protein deacetylase, SIR2 family</fullName>
    </submittedName>
</protein>
<dbReference type="PANTHER" id="PTHR11085">
    <property type="entry name" value="NAD-DEPENDENT PROTEIN DEACYLASE SIRTUIN-5, MITOCHONDRIAL-RELATED"/>
    <property type="match status" value="1"/>
</dbReference>
<accession>A0A343TI54</accession>
<dbReference type="InterPro" id="IPR003000">
    <property type="entry name" value="Sirtuin"/>
</dbReference>
<feature type="binding site" evidence="3">
    <location>
        <position position="131"/>
    </location>
    <ligand>
        <name>Zn(2+)</name>
        <dbReference type="ChEBI" id="CHEBI:29105"/>
    </ligand>
</feature>
<dbReference type="Pfam" id="PF02146">
    <property type="entry name" value="SIR2"/>
    <property type="match status" value="1"/>
</dbReference>
<reference evidence="6" key="1">
    <citation type="submission" date="2017-11" db="EMBL/GenBank/DDBJ databases">
        <title>Phenotypic and genomic properties of facultatively anaerobic sulfur-reducing natronoarchaea from hypersaline soda lakes.</title>
        <authorList>
            <person name="Sorokin D.Y."/>
            <person name="Kublanov I.V."/>
            <person name="Roman P."/>
            <person name="Sinninghe Damste J.S."/>
            <person name="Golyshin P.N."/>
            <person name="Rojo D."/>
            <person name="Ciordia S."/>
            <person name="Mena M.D.C."/>
            <person name="Ferrer M."/>
            <person name="Messina E."/>
            <person name="Smedile F."/>
            <person name="La Spada G."/>
            <person name="La Cono V."/>
            <person name="Yakimov M.M."/>
        </authorList>
    </citation>
    <scope>NUCLEOTIDE SEQUENCE [LARGE SCALE GENOMIC DNA]</scope>
    <source>
        <strain evidence="6">AArc-Sl</strain>
    </source>
</reference>
<dbReference type="PROSITE" id="PS50305">
    <property type="entry name" value="SIRTUIN"/>
    <property type="match status" value="1"/>
</dbReference>
<organism evidence="5 6">
    <name type="scientific">Halalkaliarchaeum desulfuricum</name>
    <dbReference type="NCBI Taxonomy" id="2055893"/>
    <lineage>
        <taxon>Archaea</taxon>
        <taxon>Methanobacteriati</taxon>
        <taxon>Methanobacteriota</taxon>
        <taxon>Stenosarchaea group</taxon>
        <taxon>Halobacteria</taxon>
        <taxon>Halobacteriales</taxon>
        <taxon>Haloferacaceae</taxon>
        <taxon>Halalkaliarchaeum</taxon>
    </lineage>
</organism>
<dbReference type="PANTHER" id="PTHR11085:SF11">
    <property type="entry name" value="NAD-DEPENDENT PROTEIN DEACETYLASE"/>
    <property type="match status" value="1"/>
</dbReference>
<evidence type="ECO:0000256" key="1">
    <source>
        <dbReference type="ARBA" id="ARBA00022679"/>
    </source>
</evidence>
<evidence type="ECO:0000256" key="3">
    <source>
        <dbReference type="PROSITE-ProRule" id="PRU00236"/>
    </source>
</evidence>
<dbReference type="AlphaFoldDB" id="A0A343TI54"/>
<dbReference type="GO" id="GO:0070403">
    <property type="term" value="F:NAD+ binding"/>
    <property type="evidence" value="ECO:0007669"/>
    <property type="project" value="InterPro"/>
</dbReference>
<evidence type="ECO:0000313" key="5">
    <source>
        <dbReference type="EMBL" id="AUX08776.1"/>
    </source>
</evidence>
<evidence type="ECO:0000256" key="2">
    <source>
        <dbReference type="ARBA" id="ARBA00023027"/>
    </source>
</evidence>
<sequence length="255" mass="27804">MERSDDLEALARDLREADTAIALTGAGLSAASGIPTFRGEDGIWGEEFSEADFHVTRFERDPEGFWEDRLELNELLRPDDIEPNPAHEALADLENAGILDAVVTQNTDGLHTAAGTGTVLELHGNAERVVCHRCGRRKPAQAIHDRIRSGENPPTCGECGGVYKPDVVLFGELLPKDVLGRARRLAEDSDVIVAAGSSLQVDPAASLPSYQRDGVLAIINFERTRYASRATYTFREDVTELLPALATRVLKCDPE</sequence>
<dbReference type="Gene3D" id="3.40.50.1220">
    <property type="entry name" value="TPP-binding domain"/>
    <property type="match status" value="1"/>
</dbReference>
<dbReference type="InterPro" id="IPR026591">
    <property type="entry name" value="Sirtuin_cat_small_dom_sf"/>
</dbReference>
<feature type="domain" description="Deacetylase sirtuin-type" evidence="4">
    <location>
        <begin position="1"/>
        <end position="255"/>
    </location>
</feature>
<dbReference type="InterPro" id="IPR029035">
    <property type="entry name" value="DHS-like_NAD/FAD-binding_dom"/>
</dbReference>
<proteinExistence type="predicted"/>
<dbReference type="RefSeq" id="WP_119816280.1">
    <property type="nucleotide sequence ID" value="NZ_CP025066.1"/>
</dbReference>